<dbReference type="InterPro" id="IPR036055">
    <property type="entry name" value="LDL_receptor-like_sf"/>
</dbReference>
<keyword evidence="3" id="KW-1133">Transmembrane helix</keyword>
<dbReference type="Proteomes" id="UP000887013">
    <property type="component" value="Unassembled WGS sequence"/>
</dbReference>
<dbReference type="SMART" id="SM00192">
    <property type="entry name" value="LDLa"/>
    <property type="match status" value="1"/>
</dbReference>
<keyword evidence="5" id="KW-1185">Reference proteome</keyword>
<evidence type="ECO:0000313" key="5">
    <source>
        <dbReference type="Proteomes" id="UP000887013"/>
    </source>
</evidence>
<keyword evidence="3" id="KW-0812">Transmembrane</keyword>
<comment type="caution">
    <text evidence="4">The sequence shown here is derived from an EMBL/GenBank/DDBJ whole genome shotgun (WGS) entry which is preliminary data.</text>
</comment>
<gene>
    <name evidence="4" type="primary">AVEN_234634_1</name>
    <name evidence="4" type="ORF">NPIL_406671</name>
</gene>
<keyword evidence="3" id="KW-0472">Membrane</keyword>
<dbReference type="Gene3D" id="4.10.400.10">
    <property type="entry name" value="Low-density Lipoprotein Receptor"/>
    <property type="match status" value="1"/>
</dbReference>
<protein>
    <recommendedName>
        <fullName evidence="6">CUB domain-containing protein</fullName>
    </recommendedName>
</protein>
<dbReference type="Gene3D" id="2.60.120.290">
    <property type="entry name" value="Spermadhesin, CUB domain"/>
    <property type="match status" value="1"/>
</dbReference>
<dbReference type="SUPFAM" id="SSF49854">
    <property type="entry name" value="Spermadhesin, CUB domain"/>
    <property type="match status" value="1"/>
</dbReference>
<sequence length="192" mass="21405">MYRRIDGTVLTFEGEDNLQCVITFQTDTKNQKFMLRFVHLAFRCEENLYIYDGSHALGNPKVHLTCRSTIADVGNVFTQSNYVTLKYVSGELTQPEKGSKLVITAFRESRYLCNDFVCSNGFCISQELTCDDENHCGDNSDETSYASCLGNTTARSRIPISGSEIVGMTAGTIFITLLIDCLLGGILKIFMI</sequence>
<feature type="disulfide bond" evidence="2">
    <location>
        <begin position="118"/>
        <end position="136"/>
    </location>
</feature>
<dbReference type="PROSITE" id="PS01209">
    <property type="entry name" value="LDLRA_1"/>
    <property type="match status" value="1"/>
</dbReference>
<evidence type="ECO:0000256" key="3">
    <source>
        <dbReference type="SAM" id="Phobius"/>
    </source>
</evidence>
<proteinExistence type="predicted"/>
<dbReference type="Pfam" id="PF00057">
    <property type="entry name" value="Ldl_recept_a"/>
    <property type="match status" value="1"/>
</dbReference>
<keyword evidence="1 2" id="KW-1015">Disulfide bond</keyword>
<evidence type="ECO:0000256" key="1">
    <source>
        <dbReference type="ARBA" id="ARBA00023157"/>
    </source>
</evidence>
<organism evidence="4 5">
    <name type="scientific">Nephila pilipes</name>
    <name type="common">Giant wood spider</name>
    <name type="synonym">Nephila maculata</name>
    <dbReference type="NCBI Taxonomy" id="299642"/>
    <lineage>
        <taxon>Eukaryota</taxon>
        <taxon>Metazoa</taxon>
        <taxon>Ecdysozoa</taxon>
        <taxon>Arthropoda</taxon>
        <taxon>Chelicerata</taxon>
        <taxon>Arachnida</taxon>
        <taxon>Araneae</taxon>
        <taxon>Araneomorphae</taxon>
        <taxon>Entelegynae</taxon>
        <taxon>Araneoidea</taxon>
        <taxon>Nephilidae</taxon>
        <taxon>Nephila</taxon>
    </lineage>
</organism>
<dbReference type="InterPro" id="IPR023415">
    <property type="entry name" value="LDLR_class-A_CS"/>
</dbReference>
<evidence type="ECO:0000256" key="2">
    <source>
        <dbReference type="PROSITE-ProRule" id="PRU00124"/>
    </source>
</evidence>
<reference evidence="4" key="1">
    <citation type="submission" date="2020-08" db="EMBL/GenBank/DDBJ databases">
        <title>Multicomponent nature underlies the extraordinary mechanical properties of spider dragline silk.</title>
        <authorList>
            <person name="Kono N."/>
            <person name="Nakamura H."/>
            <person name="Mori M."/>
            <person name="Yoshida Y."/>
            <person name="Ohtoshi R."/>
            <person name="Malay A.D."/>
            <person name="Moran D.A.P."/>
            <person name="Tomita M."/>
            <person name="Numata K."/>
            <person name="Arakawa K."/>
        </authorList>
    </citation>
    <scope>NUCLEOTIDE SEQUENCE</scope>
</reference>
<accession>A0A8X6MVC9</accession>
<evidence type="ECO:0008006" key="6">
    <source>
        <dbReference type="Google" id="ProtNLM"/>
    </source>
</evidence>
<dbReference type="PANTHER" id="PTHR24652">
    <property type="entry name" value="LOW-DENSITY LIPOPROTEIN RECEPTOR CLASS A DOMAIN-CONTAINING PROTEIN 2"/>
    <property type="match status" value="1"/>
</dbReference>
<dbReference type="InterPro" id="IPR035914">
    <property type="entry name" value="Sperma_CUB_dom_sf"/>
</dbReference>
<feature type="transmembrane region" description="Helical" evidence="3">
    <location>
        <begin position="165"/>
        <end position="187"/>
    </location>
</feature>
<dbReference type="SUPFAM" id="SSF57424">
    <property type="entry name" value="LDL receptor-like module"/>
    <property type="match status" value="1"/>
</dbReference>
<dbReference type="EMBL" id="BMAW01051322">
    <property type="protein sequence ID" value="GFS79751.1"/>
    <property type="molecule type" value="Genomic_DNA"/>
</dbReference>
<dbReference type="OrthoDB" id="6514358at2759"/>
<dbReference type="PROSITE" id="PS50068">
    <property type="entry name" value="LDLRA_2"/>
    <property type="match status" value="1"/>
</dbReference>
<dbReference type="PANTHER" id="PTHR24652:SF69">
    <property type="entry name" value="CUB DOMAIN-CONTAINING PROTEIN"/>
    <property type="match status" value="1"/>
</dbReference>
<comment type="caution">
    <text evidence="2">Lacks conserved residue(s) required for the propagation of feature annotation.</text>
</comment>
<dbReference type="InterPro" id="IPR042333">
    <property type="entry name" value="LRAD2/Mig-13-like"/>
</dbReference>
<dbReference type="AlphaFoldDB" id="A0A8X6MVC9"/>
<evidence type="ECO:0000313" key="4">
    <source>
        <dbReference type="EMBL" id="GFS79751.1"/>
    </source>
</evidence>
<name>A0A8X6MVC9_NEPPI</name>
<dbReference type="CDD" id="cd00112">
    <property type="entry name" value="LDLa"/>
    <property type="match status" value="1"/>
</dbReference>
<dbReference type="InterPro" id="IPR002172">
    <property type="entry name" value="LDrepeatLR_classA_rpt"/>
</dbReference>